<dbReference type="InterPro" id="IPR037523">
    <property type="entry name" value="VOC_core"/>
</dbReference>
<dbReference type="PANTHER" id="PTHR43048:SF3">
    <property type="entry name" value="METHYLMALONYL-COA EPIMERASE, MITOCHONDRIAL"/>
    <property type="match status" value="1"/>
</dbReference>
<gene>
    <name evidence="3" type="ORF">H2200_005212</name>
</gene>
<dbReference type="Pfam" id="PF00903">
    <property type="entry name" value="Glyoxalase"/>
    <property type="match status" value="1"/>
</dbReference>
<dbReference type="GO" id="GO:0005739">
    <property type="term" value="C:mitochondrion"/>
    <property type="evidence" value="ECO:0007669"/>
    <property type="project" value="TreeGrafter"/>
</dbReference>
<name>A0AA38XBJ0_9EURO</name>
<dbReference type="EMBL" id="JAPDRK010000007">
    <property type="protein sequence ID" value="KAJ9610435.1"/>
    <property type="molecule type" value="Genomic_DNA"/>
</dbReference>
<dbReference type="Gene3D" id="3.10.180.10">
    <property type="entry name" value="2,3-Dihydroxybiphenyl 1,2-Dioxygenase, domain 1"/>
    <property type="match status" value="2"/>
</dbReference>
<evidence type="ECO:0000313" key="4">
    <source>
        <dbReference type="Proteomes" id="UP001172673"/>
    </source>
</evidence>
<protein>
    <recommendedName>
        <fullName evidence="2">VOC domain-containing protein</fullName>
    </recommendedName>
</protein>
<keyword evidence="4" id="KW-1185">Reference proteome</keyword>
<reference evidence="3" key="1">
    <citation type="submission" date="2022-10" db="EMBL/GenBank/DDBJ databases">
        <title>Culturing micro-colonial fungi from biological soil crusts in the Mojave desert and describing Neophaeococcomyces mojavensis, and introducing the new genera and species Taxawa tesnikishii.</title>
        <authorList>
            <person name="Kurbessoian T."/>
            <person name="Stajich J.E."/>
        </authorList>
    </citation>
    <scope>NUCLEOTIDE SEQUENCE</scope>
    <source>
        <strain evidence="3">TK_41</strain>
    </source>
</reference>
<evidence type="ECO:0000313" key="3">
    <source>
        <dbReference type="EMBL" id="KAJ9610435.1"/>
    </source>
</evidence>
<sequence>MATITQTETTGSKVLCHDKYENGQSADDLQSREISPNRGFMLADSVETDDIHMSQADFRDKYNIDKAKQIKLSKLAFMRYQHPDLQQIKTFLKDFGLFKVKETADEIWFRGYGADQYVYYARRGPKQFLGGAFEVESYGELERALSIPETKVLSNGIEELKDAPGGGHIVTLSDPEDFPISLVYGQTPGQAQEMPRDLLFNNETHKPRVREWSRFKPGPAAVHKLGHYGLVVRDFQSQLNFYTKNFNLMPTNILYVDDGNEKTDVGMFAHVDRGTEVVDHHTLFLVSLPPGHEIPHVHHCSFEIHDFDTQAMGHEWLTRKGYKPAWGVGRHILGSQIFDYWWDPNDFMVEHYIDGDVVNGETPVSFHAAASAKDAAWSPDVPSSFLE</sequence>
<evidence type="ECO:0000256" key="1">
    <source>
        <dbReference type="ARBA" id="ARBA00022723"/>
    </source>
</evidence>
<dbReference type="Proteomes" id="UP001172673">
    <property type="component" value="Unassembled WGS sequence"/>
</dbReference>
<dbReference type="GO" id="GO:0004493">
    <property type="term" value="F:methylmalonyl-CoA epimerase activity"/>
    <property type="evidence" value="ECO:0007669"/>
    <property type="project" value="TreeGrafter"/>
</dbReference>
<dbReference type="GO" id="GO:0046491">
    <property type="term" value="P:L-methylmalonyl-CoA metabolic process"/>
    <property type="evidence" value="ECO:0007669"/>
    <property type="project" value="TreeGrafter"/>
</dbReference>
<evidence type="ECO:0000259" key="2">
    <source>
        <dbReference type="PROSITE" id="PS51819"/>
    </source>
</evidence>
<comment type="caution">
    <text evidence="3">The sequence shown here is derived from an EMBL/GenBank/DDBJ whole genome shotgun (WGS) entry which is preliminary data.</text>
</comment>
<dbReference type="InterPro" id="IPR004360">
    <property type="entry name" value="Glyas_Fos-R_dOase_dom"/>
</dbReference>
<organism evidence="3 4">
    <name type="scientific">Cladophialophora chaetospira</name>
    <dbReference type="NCBI Taxonomy" id="386627"/>
    <lineage>
        <taxon>Eukaryota</taxon>
        <taxon>Fungi</taxon>
        <taxon>Dikarya</taxon>
        <taxon>Ascomycota</taxon>
        <taxon>Pezizomycotina</taxon>
        <taxon>Eurotiomycetes</taxon>
        <taxon>Chaetothyriomycetidae</taxon>
        <taxon>Chaetothyriales</taxon>
        <taxon>Herpotrichiellaceae</taxon>
        <taxon>Cladophialophora</taxon>
    </lineage>
</organism>
<feature type="domain" description="VOC" evidence="2">
    <location>
        <begin position="224"/>
        <end position="354"/>
    </location>
</feature>
<accession>A0AA38XBJ0</accession>
<keyword evidence="1" id="KW-0479">Metal-binding</keyword>
<dbReference type="AlphaFoldDB" id="A0AA38XBJ0"/>
<dbReference type="GO" id="GO:0046872">
    <property type="term" value="F:metal ion binding"/>
    <property type="evidence" value="ECO:0007669"/>
    <property type="project" value="UniProtKB-KW"/>
</dbReference>
<dbReference type="PROSITE" id="PS51819">
    <property type="entry name" value="VOC"/>
    <property type="match status" value="1"/>
</dbReference>
<proteinExistence type="predicted"/>
<dbReference type="InterPro" id="IPR051785">
    <property type="entry name" value="MMCE/EMCE_epimerase"/>
</dbReference>
<dbReference type="SUPFAM" id="SSF54593">
    <property type="entry name" value="Glyoxalase/Bleomycin resistance protein/Dihydroxybiphenyl dioxygenase"/>
    <property type="match status" value="1"/>
</dbReference>
<dbReference type="InterPro" id="IPR029068">
    <property type="entry name" value="Glyas_Bleomycin-R_OHBP_Dase"/>
</dbReference>
<dbReference type="PANTHER" id="PTHR43048">
    <property type="entry name" value="METHYLMALONYL-COA EPIMERASE"/>
    <property type="match status" value="1"/>
</dbReference>